<accession>A0ABD1DE44</accession>
<keyword evidence="4" id="KW-1185">Reference proteome</keyword>
<sequence length="226" mass="25614">MLRAVSVALLVVLLETRGSEILNDAHIYRSFASDEIVPEVVDEAPDCWLRVSYKSGREAEGGNRLTPTQTRSIPSVTFNANDRSFYSLIMTDPDAPSRDDPKHREFVHWIVGNIQGNDLERADTIVEYFGAAPPKGTGLHRFVFLLYEHSERLDFANEPRLSRNCRNPRRYFSTKNFARKYGLTNLWAGNYFQALYDDYVPILQGQLSECTQTELTGPRNGTAFGG</sequence>
<dbReference type="CDD" id="cd00866">
    <property type="entry name" value="PEBP_euk"/>
    <property type="match status" value="1"/>
</dbReference>
<dbReference type="PANTHER" id="PTHR11362">
    <property type="entry name" value="PHOSPHATIDYLETHANOLAMINE-BINDING PROTEIN"/>
    <property type="match status" value="1"/>
</dbReference>
<organism evidence="3 4">
    <name type="scientific">Culex pipiens pipiens</name>
    <name type="common">Northern house mosquito</name>
    <dbReference type="NCBI Taxonomy" id="38569"/>
    <lineage>
        <taxon>Eukaryota</taxon>
        <taxon>Metazoa</taxon>
        <taxon>Ecdysozoa</taxon>
        <taxon>Arthropoda</taxon>
        <taxon>Hexapoda</taxon>
        <taxon>Insecta</taxon>
        <taxon>Pterygota</taxon>
        <taxon>Neoptera</taxon>
        <taxon>Endopterygota</taxon>
        <taxon>Diptera</taxon>
        <taxon>Nematocera</taxon>
        <taxon>Culicoidea</taxon>
        <taxon>Culicidae</taxon>
        <taxon>Culicinae</taxon>
        <taxon>Culicini</taxon>
        <taxon>Culex</taxon>
        <taxon>Culex</taxon>
    </lineage>
</organism>
<keyword evidence="2" id="KW-0732">Signal</keyword>
<dbReference type="Gene3D" id="3.90.280.10">
    <property type="entry name" value="PEBP-like"/>
    <property type="match status" value="1"/>
</dbReference>
<dbReference type="InterPro" id="IPR036610">
    <property type="entry name" value="PEBP-like_sf"/>
</dbReference>
<dbReference type="InterPro" id="IPR008914">
    <property type="entry name" value="PEBP"/>
</dbReference>
<reference evidence="3 4" key="1">
    <citation type="submission" date="2024-05" db="EMBL/GenBank/DDBJ databases">
        <title>Culex pipiens pipiens assembly and annotation.</title>
        <authorList>
            <person name="Alout H."/>
            <person name="Durand T."/>
        </authorList>
    </citation>
    <scope>NUCLEOTIDE SEQUENCE [LARGE SCALE GENOMIC DNA]</scope>
    <source>
        <strain evidence="3">HA-2024</strain>
        <tissue evidence="3">Whole body</tissue>
    </source>
</reference>
<dbReference type="InterPro" id="IPR001858">
    <property type="entry name" value="Phosphatidylethanolamine-bd_CS"/>
</dbReference>
<name>A0ABD1DE44_CULPP</name>
<comment type="caution">
    <text evidence="3">The sequence shown here is derived from an EMBL/GenBank/DDBJ whole genome shotgun (WGS) entry which is preliminary data.</text>
</comment>
<evidence type="ECO:0000313" key="4">
    <source>
        <dbReference type="Proteomes" id="UP001562425"/>
    </source>
</evidence>
<dbReference type="PANTHER" id="PTHR11362:SF152">
    <property type="entry name" value="ODORANT-BINDING PROTEIN A5-LIKE PROTEIN"/>
    <property type="match status" value="1"/>
</dbReference>
<proteinExistence type="inferred from homology"/>
<evidence type="ECO:0008006" key="5">
    <source>
        <dbReference type="Google" id="ProtNLM"/>
    </source>
</evidence>
<evidence type="ECO:0000256" key="2">
    <source>
        <dbReference type="SAM" id="SignalP"/>
    </source>
</evidence>
<feature type="signal peptide" evidence="2">
    <location>
        <begin position="1"/>
        <end position="18"/>
    </location>
</feature>
<protein>
    <recommendedName>
        <fullName evidence="5">Phosphatidylethanolamine-binding protein</fullName>
    </recommendedName>
</protein>
<dbReference type="EMBL" id="JBEHCU010006181">
    <property type="protein sequence ID" value="KAL1397699.1"/>
    <property type="molecule type" value="Genomic_DNA"/>
</dbReference>
<comment type="similarity">
    <text evidence="1">Belongs to the phosphatidylethanolamine-binding protein family.</text>
</comment>
<gene>
    <name evidence="3" type="ORF">pipiens_009550</name>
</gene>
<dbReference type="SUPFAM" id="SSF49777">
    <property type="entry name" value="PEBP-like"/>
    <property type="match status" value="1"/>
</dbReference>
<evidence type="ECO:0000313" key="3">
    <source>
        <dbReference type="EMBL" id="KAL1397699.1"/>
    </source>
</evidence>
<dbReference type="InterPro" id="IPR035810">
    <property type="entry name" value="PEBP_euk"/>
</dbReference>
<evidence type="ECO:0000256" key="1">
    <source>
        <dbReference type="ARBA" id="ARBA00007091"/>
    </source>
</evidence>
<dbReference type="Proteomes" id="UP001562425">
    <property type="component" value="Unassembled WGS sequence"/>
</dbReference>
<dbReference type="Pfam" id="PF01161">
    <property type="entry name" value="PBP"/>
    <property type="match status" value="1"/>
</dbReference>
<dbReference type="PROSITE" id="PS01220">
    <property type="entry name" value="PBP"/>
    <property type="match status" value="1"/>
</dbReference>
<feature type="chain" id="PRO_5044861598" description="Phosphatidylethanolamine-binding protein" evidence="2">
    <location>
        <begin position="19"/>
        <end position="226"/>
    </location>
</feature>
<dbReference type="AlphaFoldDB" id="A0ABD1DE44"/>